<name>A0A2I0H8S1_PUNGR</name>
<dbReference type="Proteomes" id="UP000233551">
    <property type="component" value="Unassembled WGS sequence"/>
</dbReference>
<reference evidence="1 2" key="1">
    <citation type="submission" date="2017-11" db="EMBL/GenBank/DDBJ databases">
        <title>De-novo sequencing of pomegranate (Punica granatum L.) genome.</title>
        <authorList>
            <person name="Akparov Z."/>
            <person name="Amiraslanov A."/>
            <person name="Hajiyeva S."/>
            <person name="Abbasov M."/>
            <person name="Kaur K."/>
            <person name="Hamwieh A."/>
            <person name="Solovyev V."/>
            <person name="Salamov A."/>
            <person name="Braich B."/>
            <person name="Kosarev P."/>
            <person name="Mahmoud A."/>
            <person name="Hajiyev E."/>
            <person name="Babayeva S."/>
            <person name="Izzatullayeva V."/>
            <person name="Mammadov A."/>
            <person name="Mammadov A."/>
            <person name="Sharifova S."/>
            <person name="Ojaghi J."/>
            <person name="Eynullazada K."/>
            <person name="Bayramov B."/>
            <person name="Abdulazimova A."/>
            <person name="Shahmuradov I."/>
        </authorList>
    </citation>
    <scope>NUCLEOTIDE SEQUENCE [LARGE SCALE GENOMIC DNA]</scope>
    <source>
        <strain evidence="2">cv. AG2017</strain>
        <tissue evidence="1">Leaf</tissue>
    </source>
</reference>
<sequence>MRPGPGPPVDVPNPTSEVANTHIGRQTFRGWGQGRGLTTLAPRLIGISNSRSRSIWGLGCQSAISTLPPWSPVSFVGRGDLGGL</sequence>
<organism evidence="1 2">
    <name type="scientific">Punica granatum</name>
    <name type="common">Pomegranate</name>
    <dbReference type="NCBI Taxonomy" id="22663"/>
    <lineage>
        <taxon>Eukaryota</taxon>
        <taxon>Viridiplantae</taxon>
        <taxon>Streptophyta</taxon>
        <taxon>Embryophyta</taxon>
        <taxon>Tracheophyta</taxon>
        <taxon>Spermatophyta</taxon>
        <taxon>Magnoliopsida</taxon>
        <taxon>eudicotyledons</taxon>
        <taxon>Gunneridae</taxon>
        <taxon>Pentapetalae</taxon>
        <taxon>rosids</taxon>
        <taxon>malvids</taxon>
        <taxon>Myrtales</taxon>
        <taxon>Lythraceae</taxon>
        <taxon>Punica</taxon>
    </lineage>
</organism>
<gene>
    <name evidence="1" type="ORF">CRG98_049622</name>
</gene>
<accession>A0A2I0H8S1</accession>
<feature type="non-terminal residue" evidence="1">
    <location>
        <position position="84"/>
    </location>
</feature>
<keyword evidence="2" id="KW-1185">Reference proteome</keyword>
<protein>
    <submittedName>
        <fullName evidence="1">Uncharacterized protein</fullName>
    </submittedName>
</protein>
<dbReference type="AlphaFoldDB" id="A0A2I0H8S1"/>
<evidence type="ECO:0000313" key="1">
    <source>
        <dbReference type="EMBL" id="PKI05299.1"/>
    </source>
</evidence>
<proteinExistence type="predicted"/>
<evidence type="ECO:0000313" key="2">
    <source>
        <dbReference type="Proteomes" id="UP000233551"/>
    </source>
</evidence>
<dbReference type="EMBL" id="PGOL01041470">
    <property type="protein sequence ID" value="PKI05299.1"/>
    <property type="molecule type" value="Genomic_DNA"/>
</dbReference>
<comment type="caution">
    <text evidence="1">The sequence shown here is derived from an EMBL/GenBank/DDBJ whole genome shotgun (WGS) entry which is preliminary data.</text>
</comment>